<evidence type="ECO:0000313" key="4">
    <source>
        <dbReference type="Proteomes" id="UP000217250"/>
    </source>
</evidence>
<dbReference type="AlphaFoldDB" id="A0A250FRY2"/>
<feature type="region of interest" description="Disordered" evidence="1">
    <location>
        <begin position="107"/>
        <end position="129"/>
    </location>
</feature>
<feature type="region of interest" description="Disordered" evidence="1">
    <location>
        <begin position="1"/>
        <end position="36"/>
    </location>
</feature>
<protein>
    <submittedName>
        <fullName evidence="3">Uncharacterized protein</fullName>
    </submittedName>
</protein>
<name>A0A250FRY2_9FLAO</name>
<dbReference type="Proteomes" id="UP000217250">
    <property type="component" value="Chromosome"/>
</dbReference>
<keyword evidence="2" id="KW-0812">Transmembrane</keyword>
<gene>
    <name evidence="3" type="ORF">CGC50_12340</name>
</gene>
<reference evidence="4" key="1">
    <citation type="submission" date="2017-06" db="EMBL/GenBank/DDBJ databases">
        <title>Capnocytophaga spp. assemblies.</title>
        <authorList>
            <person name="Gulvik C.A."/>
        </authorList>
    </citation>
    <scope>NUCLEOTIDE SEQUENCE [LARGE SCALE GENOMIC DNA]</scope>
    <source>
        <strain evidence="4">H1496</strain>
    </source>
</reference>
<feature type="compositionally biased region" description="Basic and acidic residues" evidence="1">
    <location>
        <begin position="12"/>
        <end position="30"/>
    </location>
</feature>
<accession>A0A250FRY2</accession>
<evidence type="ECO:0000256" key="1">
    <source>
        <dbReference type="SAM" id="MobiDB-lite"/>
    </source>
</evidence>
<evidence type="ECO:0000256" key="2">
    <source>
        <dbReference type="SAM" id="Phobius"/>
    </source>
</evidence>
<keyword evidence="2" id="KW-1133">Transmembrane helix</keyword>
<dbReference type="EMBL" id="CP022386">
    <property type="protein sequence ID" value="ATA87843.1"/>
    <property type="molecule type" value="Genomic_DNA"/>
</dbReference>
<sequence>MVLLGCRSKKSSRTDHREDQQIERREEKDSLSQVESHQQVATFDLQHSQSYELSLENDKDSIEVQRERRIVKRLDGEVSHIEVLKVKGGKATLRVKQEQAQQARQVVRREERRSEGHFSQKRKEVHTSHTMERETLHQRWGLAWWVEGVLLVVVLWLGYRIVRRWIG</sequence>
<evidence type="ECO:0000313" key="3">
    <source>
        <dbReference type="EMBL" id="ATA87843.1"/>
    </source>
</evidence>
<organism evidence="3 4">
    <name type="scientific">Capnocytophaga gingivalis</name>
    <dbReference type="NCBI Taxonomy" id="1017"/>
    <lineage>
        <taxon>Bacteria</taxon>
        <taxon>Pseudomonadati</taxon>
        <taxon>Bacteroidota</taxon>
        <taxon>Flavobacteriia</taxon>
        <taxon>Flavobacteriales</taxon>
        <taxon>Flavobacteriaceae</taxon>
        <taxon>Capnocytophaga</taxon>
    </lineage>
</organism>
<proteinExistence type="predicted"/>
<keyword evidence="2" id="KW-0472">Membrane</keyword>
<dbReference type="KEGG" id="cgh:CGC50_12340"/>
<feature type="transmembrane region" description="Helical" evidence="2">
    <location>
        <begin position="142"/>
        <end position="162"/>
    </location>
</feature>